<feature type="transmembrane region" description="Helical" evidence="6">
    <location>
        <begin position="164"/>
        <end position="183"/>
    </location>
</feature>
<evidence type="ECO:0000256" key="6">
    <source>
        <dbReference type="SAM" id="Phobius"/>
    </source>
</evidence>
<dbReference type="InterPro" id="IPR043428">
    <property type="entry name" value="LivM-like"/>
</dbReference>
<accession>A0A318JCL8</accession>
<keyword evidence="3 6" id="KW-0812">Transmembrane</keyword>
<dbReference type="CDD" id="cd06581">
    <property type="entry name" value="TM_PBP1_LivM_like"/>
    <property type="match status" value="1"/>
</dbReference>
<evidence type="ECO:0000256" key="2">
    <source>
        <dbReference type="ARBA" id="ARBA00022475"/>
    </source>
</evidence>
<evidence type="ECO:0000256" key="5">
    <source>
        <dbReference type="ARBA" id="ARBA00023136"/>
    </source>
</evidence>
<comment type="subcellular location">
    <subcellularLocation>
        <location evidence="1">Cell membrane</location>
        <topology evidence="1">Multi-pass membrane protein</topology>
    </subcellularLocation>
</comment>
<dbReference type="Proteomes" id="UP000247792">
    <property type="component" value="Unassembled WGS sequence"/>
</dbReference>
<evidence type="ECO:0000256" key="1">
    <source>
        <dbReference type="ARBA" id="ARBA00004651"/>
    </source>
</evidence>
<dbReference type="InterPro" id="IPR001851">
    <property type="entry name" value="ABC_transp_permease"/>
</dbReference>
<feature type="transmembrane region" description="Helical" evidence="6">
    <location>
        <begin position="117"/>
        <end position="137"/>
    </location>
</feature>
<keyword evidence="4 6" id="KW-1133">Transmembrane helix</keyword>
<evidence type="ECO:0000313" key="7">
    <source>
        <dbReference type="EMBL" id="PXX46661.1"/>
    </source>
</evidence>
<keyword evidence="5 6" id="KW-0472">Membrane</keyword>
<dbReference type="RefSeq" id="WP_110253121.1">
    <property type="nucleotide sequence ID" value="NZ_QJKB01000001.1"/>
</dbReference>
<feature type="transmembrane region" description="Helical" evidence="6">
    <location>
        <begin position="44"/>
        <end position="70"/>
    </location>
</feature>
<comment type="caution">
    <text evidence="7">The sequence shown here is derived from an EMBL/GenBank/DDBJ whole genome shotgun (WGS) entry which is preliminary data.</text>
</comment>
<evidence type="ECO:0000256" key="4">
    <source>
        <dbReference type="ARBA" id="ARBA00022989"/>
    </source>
</evidence>
<gene>
    <name evidence="7" type="ORF">DFR42_101234</name>
</gene>
<reference evidence="7 8" key="1">
    <citation type="submission" date="2018-05" db="EMBL/GenBank/DDBJ databases">
        <title>Genomic Encyclopedia of Type Strains, Phase IV (KMG-IV): sequencing the most valuable type-strain genomes for metagenomic binning, comparative biology and taxonomic classification.</title>
        <authorList>
            <person name="Goeker M."/>
        </authorList>
    </citation>
    <scope>NUCLEOTIDE SEQUENCE [LARGE SCALE GENOMIC DNA]</scope>
    <source>
        <strain evidence="7 8">DSM 19792</strain>
    </source>
</reference>
<sequence>MQSSLHHSISRKSSIGILCLLIAFPLMATYFAQEFYIGLLSRLMIFALVASSLNLILGFGGMISLGHAAFFGSGAYVVGILMQHGVTSAWISWPAAMLTGFMLALAIGSVSLRTRGVYFIMITLAFAQMLYFLFVSLKNYGGDDGLSLAQRSVTGMDMANDSNFYYLVLVICTIFLFVLYRLINSRFGRVIQAIKENETRMEAIGYPVFRYKLLCFAIAGSVASLAGALLANQNMLVSPNLLHWTQSGSLMVMVILGGVGYLSGGILGAVVMLMLEEILSGYTIHWQLYLGIILLLVVMLLPNGLASLPQKFMSIKRQQGDQA</sequence>
<dbReference type="OrthoDB" id="3460090at2"/>
<dbReference type="PANTHER" id="PTHR30482">
    <property type="entry name" value="HIGH-AFFINITY BRANCHED-CHAIN AMINO ACID TRANSPORT SYSTEM PERMEASE"/>
    <property type="match status" value="1"/>
</dbReference>
<keyword evidence="8" id="KW-1185">Reference proteome</keyword>
<feature type="transmembrane region" description="Helical" evidence="6">
    <location>
        <begin position="250"/>
        <end position="275"/>
    </location>
</feature>
<keyword evidence="2" id="KW-1003">Cell membrane</keyword>
<dbReference type="GO" id="GO:0015658">
    <property type="term" value="F:branched-chain amino acid transmembrane transporter activity"/>
    <property type="evidence" value="ECO:0007669"/>
    <property type="project" value="InterPro"/>
</dbReference>
<dbReference type="AlphaFoldDB" id="A0A318JCL8"/>
<proteinExistence type="predicted"/>
<dbReference type="PANTHER" id="PTHR30482:SF17">
    <property type="entry name" value="ABC TRANSPORTER ATP-BINDING PROTEIN"/>
    <property type="match status" value="1"/>
</dbReference>
<feature type="transmembrane region" description="Helical" evidence="6">
    <location>
        <begin position="209"/>
        <end position="230"/>
    </location>
</feature>
<feature type="transmembrane region" description="Helical" evidence="6">
    <location>
        <begin position="15"/>
        <end position="32"/>
    </location>
</feature>
<evidence type="ECO:0000256" key="3">
    <source>
        <dbReference type="ARBA" id="ARBA00022692"/>
    </source>
</evidence>
<feature type="transmembrane region" description="Helical" evidence="6">
    <location>
        <begin position="90"/>
        <end position="110"/>
    </location>
</feature>
<name>A0A318JCL8_9BURK</name>
<feature type="transmembrane region" description="Helical" evidence="6">
    <location>
        <begin position="287"/>
        <end position="306"/>
    </location>
</feature>
<protein>
    <submittedName>
        <fullName evidence="7">Amino acid/amide ABC transporter membrane protein 2 (HAAT family)</fullName>
    </submittedName>
</protein>
<dbReference type="Pfam" id="PF02653">
    <property type="entry name" value="BPD_transp_2"/>
    <property type="match status" value="1"/>
</dbReference>
<dbReference type="GO" id="GO:0005886">
    <property type="term" value="C:plasma membrane"/>
    <property type="evidence" value="ECO:0007669"/>
    <property type="project" value="UniProtKB-SubCell"/>
</dbReference>
<organism evidence="7 8">
    <name type="scientific">Undibacterium pigrum</name>
    <dbReference type="NCBI Taxonomy" id="401470"/>
    <lineage>
        <taxon>Bacteria</taxon>
        <taxon>Pseudomonadati</taxon>
        <taxon>Pseudomonadota</taxon>
        <taxon>Betaproteobacteria</taxon>
        <taxon>Burkholderiales</taxon>
        <taxon>Oxalobacteraceae</taxon>
        <taxon>Undibacterium</taxon>
    </lineage>
</organism>
<dbReference type="EMBL" id="QJKB01000001">
    <property type="protein sequence ID" value="PXX46661.1"/>
    <property type="molecule type" value="Genomic_DNA"/>
</dbReference>
<evidence type="ECO:0000313" key="8">
    <source>
        <dbReference type="Proteomes" id="UP000247792"/>
    </source>
</evidence>